<evidence type="ECO:0000256" key="2">
    <source>
        <dbReference type="SAM" id="Phobius"/>
    </source>
</evidence>
<keyword evidence="2" id="KW-0812">Transmembrane</keyword>
<reference evidence="3" key="1">
    <citation type="journal article" date="2020" name="Stud. Mycol.">
        <title>101 Dothideomycetes genomes: a test case for predicting lifestyles and emergence of pathogens.</title>
        <authorList>
            <person name="Haridas S."/>
            <person name="Albert R."/>
            <person name="Binder M."/>
            <person name="Bloem J."/>
            <person name="Labutti K."/>
            <person name="Salamov A."/>
            <person name="Andreopoulos B."/>
            <person name="Baker S."/>
            <person name="Barry K."/>
            <person name="Bills G."/>
            <person name="Bluhm B."/>
            <person name="Cannon C."/>
            <person name="Castanera R."/>
            <person name="Culley D."/>
            <person name="Daum C."/>
            <person name="Ezra D."/>
            <person name="Gonzalez J."/>
            <person name="Henrissat B."/>
            <person name="Kuo A."/>
            <person name="Liang C."/>
            <person name="Lipzen A."/>
            <person name="Lutzoni F."/>
            <person name="Magnuson J."/>
            <person name="Mondo S."/>
            <person name="Nolan M."/>
            <person name="Ohm R."/>
            <person name="Pangilinan J."/>
            <person name="Park H.-J."/>
            <person name="Ramirez L."/>
            <person name="Alfaro M."/>
            <person name="Sun H."/>
            <person name="Tritt A."/>
            <person name="Yoshinaga Y."/>
            <person name="Zwiers L.-H."/>
            <person name="Turgeon B."/>
            <person name="Goodwin S."/>
            <person name="Spatafora J."/>
            <person name="Crous P."/>
            <person name="Grigoriev I."/>
        </authorList>
    </citation>
    <scope>NUCLEOTIDE SEQUENCE</scope>
    <source>
        <strain evidence="3">CBS 115976</strain>
    </source>
</reference>
<proteinExistence type="predicted"/>
<dbReference type="Proteomes" id="UP000799302">
    <property type="component" value="Unassembled WGS sequence"/>
</dbReference>
<feature type="compositionally biased region" description="Polar residues" evidence="1">
    <location>
        <begin position="7"/>
        <end position="19"/>
    </location>
</feature>
<organism evidence="3 4">
    <name type="scientific">Microthyrium microscopicum</name>
    <dbReference type="NCBI Taxonomy" id="703497"/>
    <lineage>
        <taxon>Eukaryota</taxon>
        <taxon>Fungi</taxon>
        <taxon>Dikarya</taxon>
        <taxon>Ascomycota</taxon>
        <taxon>Pezizomycotina</taxon>
        <taxon>Dothideomycetes</taxon>
        <taxon>Dothideomycetes incertae sedis</taxon>
        <taxon>Microthyriales</taxon>
        <taxon>Microthyriaceae</taxon>
        <taxon>Microthyrium</taxon>
    </lineage>
</organism>
<feature type="region of interest" description="Disordered" evidence="1">
    <location>
        <begin position="1"/>
        <end position="25"/>
    </location>
</feature>
<sequence>MGGKFTPNEQAVNGKSSPSDQEHMAHTSFLRRKLATLYLMRQKITSRYLLEAVMMIAIAGSATMILAMMVQLALGWIFVTMAPDNHDNICIFALCILSALI</sequence>
<gene>
    <name evidence="3" type="ORF">BT63DRAFT_456739</name>
</gene>
<dbReference type="AlphaFoldDB" id="A0A6A6U826"/>
<evidence type="ECO:0000313" key="4">
    <source>
        <dbReference type="Proteomes" id="UP000799302"/>
    </source>
</evidence>
<feature type="transmembrane region" description="Helical" evidence="2">
    <location>
        <begin position="48"/>
        <end position="78"/>
    </location>
</feature>
<name>A0A6A6U826_9PEZI</name>
<protein>
    <submittedName>
        <fullName evidence="3">Uncharacterized protein</fullName>
    </submittedName>
</protein>
<keyword evidence="2" id="KW-1133">Transmembrane helix</keyword>
<keyword evidence="2" id="KW-0472">Membrane</keyword>
<dbReference type="EMBL" id="MU004237">
    <property type="protein sequence ID" value="KAF2667443.1"/>
    <property type="molecule type" value="Genomic_DNA"/>
</dbReference>
<evidence type="ECO:0000256" key="1">
    <source>
        <dbReference type="SAM" id="MobiDB-lite"/>
    </source>
</evidence>
<keyword evidence="4" id="KW-1185">Reference proteome</keyword>
<evidence type="ECO:0000313" key="3">
    <source>
        <dbReference type="EMBL" id="KAF2667443.1"/>
    </source>
</evidence>
<accession>A0A6A6U826</accession>